<keyword evidence="5" id="KW-1185">Reference proteome</keyword>
<proteinExistence type="predicted"/>
<organism evidence="4 5">
    <name type="scientific">Aequorivita iocasae</name>
    <dbReference type="NCBI Taxonomy" id="2803865"/>
    <lineage>
        <taxon>Bacteria</taxon>
        <taxon>Pseudomonadati</taxon>
        <taxon>Bacteroidota</taxon>
        <taxon>Flavobacteriia</taxon>
        <taxon>Flavobacteriales</taxon>
        <taxon>Flavobacteriaceae</taxon>
        <taxon>Aequorivita</taxon>
    </lineage>
</organism>
<sequence length="145" mass="17360">MFSKTKKTERIDAEQREQYEYARSRIKQKKNLMRHFILFLVGSVLLILINPILGYGENFFIKDWFIWAILIWTFIFLVHLFNVFVMNKFMGKEWEDRQLEKLKARQAERMAELQKKVETELQLPTTPPGTSKKNELNNPLPPDVQ</sequence>
<gene>
    <name evidence="4" type="ORF">JK629_02940</name>
</gene>
<dbReference type="InterPro" id="IPR025698">
    <property type="entry name" value="2TM_dom"/>
</dbReference>
<feature type="transmembrane region" description="Helical" evidence="2">
    <location>
        <begin position="32"/>
        <end position="52"/>
    </location>
</feature>
<evidence type="ECO:0000256" key="1">
    <source>
        <dbReference type="SAM" id="MobiDB-lite"/>
    </source>
</evidence>
<protein>
    <submittedName>
        <fullName evidence="4">2TM domain-containing protein</fullName>
    </submittedName>
</protein>
<dbReference type="RefSeq" id="WP_202337145.1">
    <property type="nucleotide sequence ID" value="NZ_CP068439.1"/>
</dbReference>
<evidence type="ECO:0000259" key="3">
    <source>
        <dbReference type="Pfam" id="PF13239"/>
    </source>
</evidence>
<dbReference type="EMBL" id="CP068439">
    <property type="protein sequence ID" value="QQX77244.1"/>
    <property type="molecule type" value="Genomic_DNA"/>
</dbReference>
<evidence type="ECO:0000313" key="4">
    <source>
        <dbReference type="EMBL" id="QQX77244.1"/>
    </source>
</evidence>
<dbReference type="Proteomes" id="UP000629420">
    <property type="component" value="Chromosome"/>
</dbReference>
<evidence type="ECO:0000256" key="2">
    <source>
        <dbReference type="SAM" id="Phobius"/>
    </source>
</evidence>
<feature type="domain" description="2TM" evidence="3">
    <location>
        <begin position="21"/>
        <end position="102"/>
    </location>
</feature>
<keyword evidence="2" id="KW-0812">Transmembrane</keyword>
<keyword evidence="2" id="KW-0472">Membrane</keyword>
<accession>A0ABX7DVQ6</accession>
<keyword evidence="2" id="KW-1133">Transmembrane helix</keyword>
<evidence type="ECO:0000313" key="5">
    <source>
        <dbReference type="Proteomes" id="UP000629420"/>
    </source>
</evidence>
<name>A0ABX7DVQ6_9FLAO</name>
<feature type="transmembrane region" description="Helical" evidence="2">
    <location>
        <begin position="64"/>
        <end position="85"/>
    </location>
</feature>
<feature type="region of interest" description="Disordered" evidence="1">
    <location>
        <begin position="115"/>
        <end position="145"/>
    </location>
</feature>
<dbReference type="Pfam" id="PF13239">
    <property type="entry name" value="2TM"/>
    <property type="match status" value="1"/>
</dbReference>
<feature type="compositionally biased region" description="Polar residues" evidence="1">
    <location>
        <begin position="122"/>
        <end position="131"/>
    </location>
</feature>
<reference evidence="4 5" key="1">
    <citation type="submission" date="2021-01" db="EMBL/GenBank/DDBJ databases">
        <title>Aequorivita sp. strain KX20305, a bacterium isolated from the sediment collected at a cold seep field in South China Sea.</title>
        <authorList>
            <person name="Zhang H."/>
            <person name="Li C."/>
        </authorList>
    </citation>
    <scope>NUCLEOTIDE SEQUENCE [LARGE SCALE GENOMIC DNA]</scope>
    <source>
        <strain evidence="4 5">KX20305</strain>
    </source>
</reference>